<proteinExistence type="predicted"/>
<dbReference type="PANTHER" id="PTHR33915">
    <property type="entry name" value="OSJNBA0033G05.11 PROTEIN"/>
    <property type="match status" value="1"/>
</dbReference>
<reference evidence="3" key="1">
    <citation type="journal article" date="2023" name="Proc. Natl. Acad. Sci. U.S.A.">
        <title>Genomic and structural basis for evolution of tropane alkaloid biosynthesis.</title>
        <authorList>
            <person name="Wanga Y.-J."/>
            <person name="Taina T."/>
            <person name="Yua J.-Y."/>
            <person name="Lia J."/>
            <person name="Xua B."/>
            <person name="Chenc J."/>
            <person name="D'Auriad J.C."/>
            <person name="Huanga J.-P."/>
            <person name="Huanga S.-X."/>
        </authorList>
    </citation>
    <scope>NUCLEOTIDE SEQUENCE [LARGE SCALE GENOMIC DNA]</scope>
    <source>
        <strain evidence="3">cv. KIB-2019</strain>
    </source>
</reference>
<dbReference type="AlphaFoldDB" id="A0A9Q1N0A4"/>
<dbReference type="Proteomes" id="UP001152561">
    <property type="component" value="Unassembled WGS sequence"/>
</dbReference>
<feature type="domain" description="SAM" evidence="1">
    <location>
        <begin position="24"/>
        <end position="58"/>
    </location>
</feature>
<evidence type="ECO:0000313" key="3">
    <source>
        <dbReference type="Proteomes" id="UP001152561"/>
    </source>
</evidence>
<gene>
    <name evidence="2" type="ORF">K7X08_028185</name>
</gene>
<evidence type="ECO:0000259" key="1">
    <source>
        <dbReference type="Pfam" id="PF07647"/>
    </source>
</evidence>
<dbReference type="Pfam" id="PF07647">
    <property type="entry name" value="SAM_2"/>
    <property type="match status" value="1"/>
</dbReference>
<comment type="caution">
    <text evidence="2">The sequence shown here is derived from an EMBL/GenBank/DDBJ whole genome shotgun (WGS) entry which is preliminary data.</text>
</comment>
<protein>
    <recommendedName>
        <fullName evidence="1">SAM domain-containing protein</fullName>
    </recommendedName>
</protein>
<dbReference type="Gene3D" id="1.10.150.50">
    <property type="entry name" value="Transcription Factor, Ets-1"/>
    <property type="match status" value="1"/>
</dbReference>
<evidence type="ECO:0000313" key="2">
    <source>
        <dbReference type="EMBL" id="KAJ8568652.1"/>
    </source>
</evidence>
<dbReference type="CDD" id="cd09487">
    <property type="entry name" value="SAM_superfamily"/>
    <property type="match status" value="1"/>
</dbReference>
<organism evidence="2 3">
    <name type="scientific">Anisodus acutangulus</name>
    <dbReference type="NCBI Taxonomy" id="402998"/>
    <lineage>
        <taxon>Eukaryota</taxon>
        <taxon>Viridiplantae</taxon>
        <taxon>Streptophyta</taxon>
        <taxon>Embryophyta</taxon>
        <taxon>Tracheophyta</taxon>
        <taxon>Spermatophyta</taxon>
        <taxon>Magnoliopsida</taxon>
        <taxon>eudicotyledons</taxon>
        <taxon>Gunneridae</taxon>
        <taxon>Pentapetalae</taxon>
        <taxon>asterids</taxon>
        <taxon>lamiids</taxon>
        <taxon>Solanales</taxon>
        <taxon>Solanaceae</taxon>
        <taxon>Solanoideae</taxon>
        <taxon>Hyoscyameae</taxon>
        <taxon>Anisodus</taxon>
    </lineage>
</organism>
<dbReference type="SUPFAM" id="SSF47769">
    <property type="entry name" value="SAM/Pointed domain"/>
    <property type="match status" value="1"/>
</dbReference>
<keyword evidence="3" id="KW-1185">Reference proteome</keyword>
<dbReference type="InterPro" id="IPR001660">
    <property type="entry name" value="SAM"/>
</dbReference>
<sequence length="266" mass="30144">MDWYSWLSKTSLDQTLTYEYGLVFSRNELQKEDLMYFNHEFLQSMGIMVAKHRLEILKLARKEGGTTTSSSNGLSRLVLAINKTKKLLAKNFSKLGFHRASTHLALSELKPYRTQWTGGALKKLKNNNNNIPNVILQVGSGALKKLESSKAIVTTRSMMKSGPLDRRMQDNKLMVTSRNLSISGPLDGKVQERLIMYPNRSPMKSGPLDRRYKDSAVYPSRSNKSGPLDAKGFSPRLNHYNQEMIPADDGGVYSEWSLMFQDMKPT</sequence>
<name>A0A9Q1N0A4_9SOLA</name>
<dbReference type="OrthoDB" id="1887912at2759"/>
<dbReference type="InterPro" id="IPR013761">
    <property type="entry name" value="SAM/pointed_sf"/>
</dbReference>
<dbReference type="PANTHER" id="PTHR33915:SF3">
    <property type="entry name" value="STERILE ALPHA MOTIF (SAM) DOMAIN PROTEIN"/>
    <property type="match status" value="1"/>
</dbReference>
<dbReference type="EMBL" id="JAJAGQ010000003">
    <property type="protein sequence ID" value="KAJ8568652.1"/>
    <property type="molecule type" value="Genomic_DNA"/>
</dbReference>
<accession>A0A9Q1N0A4</accession>